<organism evidence="1">
    <name type="scientific">Siphoviridae sp. ctRon5</name>
    <dbReference type="NCBI Taxonomy" id="2825505"/>
    <lineage>
        <taxon>Viruses</taxon>
        <taxon>Duplodnaviria</taxon>
        <taxon>Heunggongvirae</taxon>
        <taxon>Uroviricota</taxon>
        <taxon>Caudoviricetes</taxon>
    </lineage>
</organism>
<protein>
    <submittedName>
        <fullName evidence="1">Uncharacterized protein</fullName>
    </submittedName>
</protein>
<sequence>MIFKFLIPSPSNGHESEKWAATFSVRFKFLIPSPSNGQRI</sequence>
<evidence type="ECO:0000313" key="1">
    <source>
        <dbReference type="EMBL" id="DAF87899.1"/>
    </source>
</evidence>
<name>A0A8S5U0D0_9CAUD</name>
<reference evidence="1" key="1">
    <citation type="journal article" date="2021" name="Proc. Natl. Acad. Sci. U.S.A.">
        <title>A Catalog of Tens of Thousands of Viruses from Human Metagenomes Reveals Hidden Associations with Chronic Diseases.</title>
        <authorList>
            <person name="Tisza M.J."/>
            <person name="Buck C.B."/>
        </authorList>
    </citation>
    <scope>NUCLEOTIDE SEQUENCE</scope>
    <source>
        <strain evidence="1">CtRon5</strain>
    </source>
</reference>
<accession>A0A8S5U0D0</accession>
<proteinExistence type="predicted"/>
<dbReference type="EMBL" id="BK015971">
    <property type="protein sequence ID" value="DAF87899.1"/>
    <property type="molecule type" value="Genomic_DNA"/>
</dbReference>